<organism evidence="8 9">
    <name type="scientific">Sporothrix stenoceras</name>
    <dbReference type="NCBI Taxonomy" id="5173"/>
    <lineage>
        <taxon>Eukaryota</taxon>
        <taxon>Fungi</taxon>
        <taxon>Dikarya</taxon>
        <taxon>Ascomycota</taxon>
        <taxon>Pezizomycotina</taxon>
        <taxon>Sordariomycetes</taxon>
        <taxon>Sordariomycetidae</taxon>
        <taxon>Ophiostomatales</taxon>
        <taxon>Ophiostomataceae</taxon>
        <taxon>Sporothrix</taxon>
    </lineage>
</organism>
<feature type="transmembrane region" description="Helical" evidence="7">
    <location>
        <begin position="227"/>
        <end position="249"/>
    </location>
</feature>
<dbReference type="Proteomes" id="UP001583186">
    <property type="component" value="Unassembled WGS sequence"/>
</dbReference>
<evidence type="ECO:0000256" key="6">
    <source>
        <dbReference type="SAM" id="MobiDB-lite"/>
    </source>
</evidence>
<evidence type="ECO:0000256" key="5">
    <source>
        <dbReference type="ARBA" id="ARBA00023136"/>
    </source>
</evidence>
<feature type="region of interest" description="Disordered" evidence="6">
    <location>
        <begin position="128"/>
        <end position="156"/>
    </location>
</feature>
<dbReference type="InterPro" id="IPR008217">
    <property type="entry name" value="Ccc1_fam"/>
</dbReference>
<reference evidence="8 9" key="1">
    <citation type="journal article" date="2024" name="IMA Fungus">
        <title>IMA Genome - F19 : A genome assembly and annotation guide to empower mycologists, including annotated draft genome sequences of Ceratocystis pirilliformis, Diaporthe australafricana, Fusarium ophioides, Paecilomyces lecythidis, and Sporothrix stenoceras.</title>
        <authorList>
            <person name="Aylward J."/>
            <person name="Wilson A.M."/>
            <person name="Visagie C.M."/>
            <person name="Spraker J."/>
            <person name="Barnes I."/>
            <person name="Buitendag C."/>
            <person name="Ceriani C."/>
            <person name="Del Mar Angel L."/>
            <person name="du Plessis D."/>
            <person name="Fuchs T."/>
            <person name="Gasser K."/>
            <person name="Kramer D."/>
            <person name="Li W."/>
            <person name="Munsamy K."/>
            <person name="Piso A."/>
            <person name="Price J.L."/>
            <person name="Sonnekus B."/>
            <person name="Thomas C."/>
            <person name="van der Nest A."/>
            <person name="van Dijk A."/>
            <person name="van Heerden A."/>
            <person name="van Vuuren N."/>
            <person name="Yilmaz N."/>
            <person name="Duong T.A."/>
            <person name="van der Merwe N.A."/>
            <person name="Wingfield M.J."/>
            <person name="Wingfield B.D."/>
        </authorList>
    </citation>
    <scope>NUCLEOTIDE SEQUENCE [LARGE SCALE GENOMIC DNA]</scope>
    <source>
        <strain evidence="8 9">CMW 5346</strain>
    </source>
</reference>
<comment type="caution">
    <text evidence="8">The sequence shown here is derived from an EMBL/GenBank/DDBJ whole genome shotgun (WGS) entry which is preliminary data.</text>
</comment>
<proteinExistence type="inferred from homology"/>
<gene>
    <name evidence="8" type="ORF">Sste5346_008327</name>
</gene>
<evidence type="ECO:0000256" key="3">
    <source>
        <dbReference type="ARBA" id="ARBA00022692"/>
    </source>
</evidence>
<protein>
    <recommendedName>
        <fullName evidence="10">Vacuolar iron transporter</fullName>
    </recommendedName>
</protein>
<comment type="subcellular location">
    <subcellularLocation>
        <location evidence="1">Endomembrane system</location>
        <topology evidence="1">Multi-pass membrane protein</topology>
    </subcellularLocation>
</comment>
<keyword evidence="5 7" id="KW-0472">Membrane</keyword>
<dbReference type="Pfam" id="PF01988">
    <property type="entry name" value="VIT1"/>
    <property type="match status" value="1"/>
</dbReference>
<evidence type="ECO:0000256" key="1">
    <source>
        <dbReference type="ARBA" id="ARBA00004127"/>
    </source>
</evidence>
<dbReference type="EMBL" id="JAWCUI010000063">
    <property type="protein sequence ID" value="KAL1890325.1"/>
    <property type="molecule type" value="Genomic_DNA"/>
</dbReference>
<keyword evidence="9" id="KW-1185">Reference proteome</keyword>
<comment type="similarity">
    <text evidence="2">Belongs to the CCC1 family.</text>
</comment>
<dbReference type="PANTHER" id="PTHR31851">
    <property type="entry name" value="FE(2+)/MN(2+) TRANSPORTER PCL1"/>
    <property type="match status" value="1"/>
</dbReference>
<keyword evidence="3 7" id="KW-0812">Transmembrane</keyword>
<evidence type="ECO:0000256" key="7">
    <source>
        <dbReference type="SAM" id="Phobius"/>
    </source>
</evidence>
<evidence type="ECO:0000313" key="9">
    <source>
        <dbReference type="Proteomes" id="UP001583186"/>
    </source>
</evidence>
<evidence type="ECO:0000256" key="4">
    <source>
        <dbReference type="ARBA" id="ARBA00022989"/>
    </source>
</evidence>
<accession>A0ABR3YR51</accession>
<evidence type="ECO:0000256" key="2">
    <source>
        <dbReference type="ARBA" id="ARBA00007049"/>
    </source>
</evidence>
<feature type="compositionally biased region" description="Basic and acidic residues" evidence="6">
    <location>
        <begin position="138"/>
        <end position="152"/>
    </location>
</feature>
<sequence>MADSSRSTRTRQQYARLLADNDNDGAYDPGCIDSGSEVSIQMTSPRKRVKVASVEKRVGYLPTARRFWADFTLGFADGLTVPFALTAGLSSLGRTDTVVYAGLAEVSAGCISMGIGGYLSARQAASTSDSASAEDTQEAVHDIESPEMEEVKTSPTDAAGVTATAHRYLAPLALPAELHQQILAYVTSEPHAAEGLLEATERKHARDDDYGYGYYEPPAKEADDDSVWPVAAGVSVALGYLIGGLLPLWPYFFVTHVGDGLRYSFAVCIVALFLFGFIRDFALDSPVSSQTNVGGRRRIPWRRLWKSTFEGLQMVILGGIAAIAAVLCVRLFEGANTSASS</sequence>
<evidence type="ECO:0000313" key="8">
    <source>
        <dbReference type="EMBL" id="KAL1890325.1"/>
    </source>
</evidence>
<feature type="transmembrane region" description="Helical" evidence="7">
    <location>
        <begin position="311"/>
        <end position="332"/>
    </location>
</feature>
<feature type="transmembrane region" description="Helical" evidence="7">
    <location>
        <begin position="261"/>
        <end position="278"/>
    </location>
</feature>
<keyword evidence="4 7" id="KW-1133">Transmembrane helix</keyword>
<evidence type="ECO:0008006" key="10">
    <source>
        <dbReference type="Google" id="ProtNLM"/>
    </source>
</evidence>
<name>A0ABR3YR51_9PEZI</name>